<dbReference type="AlphaFoldDB" id="A0A9N8PFR8"/>
<evidence type="ECO:0000256" key="2">
    <source>
        <dbReference type="SAM" id="Phobius"/>
    </source>
</evidence>
<gene>
    <name evidence="3" type="ORF">AWRI4233_LOCUS3693</name>
</gene>
<name>A0A9N8PFR8_9PEZI</name>
<evidence type="ECO:0000313" key="3">
    <source>
        <dbReference type="EMBL" id="CAD0092493.1"/>
    </source>
</evidence>
<dbReference type="Proteomes" id="UP000714618">
    <property type="component" value="Unassembled WGS sequence"/>
</dbReference>
<keyword evidence="2" id="KW-1133">Transmembrane helix</keyword>
<keyword evidence="2" id="KW-0812">Transmembrane</keyword>
<dbReference type="EMBL" id="CAIJEO010000005">
    <property type="protein sequence ID" value="CAD0092493.1"/>
    <property type="molecule type" value="Genomic_DNA"/>
</dbReference>
<keyword evidence="2" id="KW-0472">Membrane</keyword>
<evidence type="ECO:0000313" key="4">
    <source>
        <dbReference type="Proteomes" id="UP000714618"/>
    </source>
</evidence>
<sequence length="110" mass="12001">MHFAFPPRKTSHPPPYAARSSRSGFLRYSQLRNILILAVGALITLYLLSGLFSGSSSVSIPAGTPRAVVVTTLDPSLSESYKAAIKANRKHYAAKHGKRPYSCFAMLSLY</sequence>
<comment type="caution">
    <text evidence="3">The sequence shown here is derived from an EMBL/GenBank/DDBJ whole genome shotgun (WGS) entry which is preliminary data.</text>
</comment>
<feature type="transmembrane region" description="Helical" evidence="2">
    <location>
        <begin position="34"/>
        <end position="52"/>
    </location>
</feature>
<feature type="region of interest" description="Disordered" evidence="1">
    <location>
        <begin position="1"/>
        <end position="20"/>
    </location>
</feature>
<evidence type="ECO:0000256" key="1">
    <source>
        <dbReference type="SAM" id="MobiDB-lite"/>
    </source>
</evidence>
<accession>A0A9N8PFR8</accession>
<keyword evidence="4" id="KW-1185">Reference proteome</keyword>
<protein>
    <submittedName>
        <fullName evidence="3">Uncharacterized protein</fullName>
    </submittedName>
</protein>
<organism evidence="3 4">
    <name type="scientific">Aureobasidium mustum</name>
    <dbReference type="NCBI Taxonomy" id="2773714"/>
    <lineage>
        <taxon>Eukaryota</taxon>
        <taxon>Fungi</taxon>
        <taxon>Dikarya</taxon>
        <taxon>Ascomycota</taxon>
        <taxon>Pezizomycotina</taxon>
        <taxon>Dothideomycetes</taxon>
        <taxon>Dothideomycetidae</taxon>
        <taxon>Dothideales</taxon>
        <taxon>Saccotheciaceae</taxon>
        <taxon>Aureobasidium</taxon>
    </lineage>
</organism>
<reference evidence="3" key="1">
    <citation type="submission" date="2020-06" db="EMBL/GenBank/DDBJ databases">
        <authorList>
            <person name="Onetto C."/>
        </authorList>
    </citation>
    <scope>NUCLEOTIDE SEQUENCE</scope>
</reference>
<dbReference type="OrthoDB" id="205108at2759"/>
<proteinExistence type="predicted"/>